<evidence type="ECO:0000256" key="2">
    <source>
        <dbReference type="ARBA" id="ARBA00022723"/>
    </source>
</evidence>
<dbReference type="InterPro" id="IPR017941">
    <property type="entry name" value="Rieske_2Fe-2S"/>
</dbReference>
<dbReference type="Gene3D" id="2.102.10.10">
    <property type="entry name" value="Rieske [2Fe-2S] iron-sulphur domain"/>
    <property type="match status" value="1"/>
</dbReference>
<keyword evidence="2" id="KW-0479">Metal-binding</keyword>
<dbReference type="AlphaFoldDB" id="Q93NZ5"/>
<dbReference type="CDD" id="cd03474">
    <property type="entry name" value="Rieske_T4moC"/>
    <property type="match status" value="1"/>
</dbReference>
<evidence type="ECO:0000256" key="1">
    <source>
        <dbReference type="ARBA" id="ARBA00022714"/>
    </source>
</evidence>
<evidence type="ECO:0000313" key="6">
    <source>
        <dbReference type="EMBL" id="AAK84303.1"/>
    </source>
</evidence>
<dbReference type="GO" id="GO:0046872">
    <property type="term" value="F:metal ion binding"/>
    <property type="evidence" value="ECO:0007669"/>
    <property type="project" value="UniProtKB-KW"/>
</dbReference>
<feature type="domain" description="Rieske" evidence="5">
    <location>
        <begin position="4"/>
        <end position="99"/>
    </location>
</feature>
<proteinExistence type="predicted"/>
<sequence length="123" mass="14126">MSWKVLCNVDDVPINTLKLFPLEGTNILVANYGQGFRAVPPLCPHMEEPLDESGWVMDCALTCMKHLWSWNLETLEKLGETEKPLLTYDVKKEGDSLLVWFEGELVYDFDEDGDDMDDDDFFS</sequence>
<evidence type="ECO:0000256" key="4">
    <source>
        <dbReference type="ARBA" id="ARBA00023014"/>
    </source>
</evidence>
<accession>Q93NZ5</accession>
<name>Q93NZ5_9RHOB</name>
<organism evidence="6">
    <name type="scientific">Marinosulfonomonas methylotropha</name>
    <dbReference type="NCBI Taxonomy" id="50058"/>
    <lineage>
        <taxon>Bacteria</taxon>
        <taxon>Pseudomonadati</taxon>
        <taxon>Pseudomonadota</taxon>
        <taxon>Alphaproteobacteria</taxon>
        <taxon>Rhodobacterales</taxon>
        <taxon>Paracoccaceae</taxon>
        <taxon>Marinosulfonomonas</taxon>
    </lineage>
</organism>
<dbReference type="EMBL" id="AF354805">
    <property type="protein sequence ID" value="AAK84303.1"/>
    <property type="molecule type" value="Genomic_DNA"/>
</dbReference>
<dbReference type="SUPFAM" id="SSF50022">
    <property type="entry name" value="ISP domain"/>
    <property type="match status" value="1"/>
</dbReference>
<evidence type="ECO:0000259" key="5">
    <source>
        <dbReference type="PROSITE" id="PS51296"/>
    </source>
</evidence>
<dbReference type="GO" id="GO:0051537">
    <property type="term" value="F:2 iron, 2 sulfur cluster binding"/>
    <property type="evidence" value="ECO:0007669"/>
    <property type="project" value="UniProtKB-KW"/>
</dbReference>
<dbReference type="PROSITE" id="PS51296">
    <property type="entry name" value="RIESKE"/>
    <property type="match status" value="1"/>
</dbReference>
<dbReference type="InterPro" id="IPR036922">
    <property type="entry name" value="Rieske_2Fe-2S_sf"/>
</dbReference>
<protein>
    <submittedName>
        <fullName evidence="6">Ferredoxin</fullName>
    </submittedName>
</protein>
<evidence type="ECO:0000256" key="3">
    <source>
        <dbReference type="ARBA" id="ARBA00023004"/>
    </source>
</evidence>
<keyword evidence="4" id="KW-0411">Iron-sulfur</keyword>
<dbReference type="Pfam" id="PF00355">
    <property type="entry name" value="Rieske"/>
    <property type="match status" value="1"/>
</dbReference>
<keyword evidence="1" id="KW-0001">2Fe-2S</keyword>
<reference evidence="6" key="1">
    <citation type="journal article" date="2002" name="Appl. Environ. Microbiol.">
        <title>Duplicate copies of genes encoding methanesulfonate monooxygenase in Marinosulfonomonas methylotropha strain TR3 and detection of methanesulfonate utilizers in the environment.</title>
        <authorList>
            <person name="Baxter N.J."/>
            <person name="Scanlan J."/>
            <person name="De Marco P."/>
            <person name="Wood A.P."/>
            <person name="Murrell J.C."/>
        </authorList>
    </citation>
    <scope>NUCLEOTIDE SEQUENCE</scope>
    <source>
        <strain evidence="6">TR3</strain>
    </source>
</reference>
<keyword evidence="3" id="KW-0408">Iron</keyword>